<feature type="transmembrane region" description="Helical" evidence="9">
    <location>
        <begin position="21"/>
        <end position="47"/>
    </location>
</feature>
<dbReference type="InterPro" id="IPR006043">
    <property type="entry name" value="NCS2"/>
</dbReference>
<comment type="similarity">
    <text evidence="2 8">Belongs to the nucleobase:cation symporter-2 (NCS2) (TC 2.A.40) family. Azg-like subfamily.</text>
</comment>
<feature type="transmembrane region" description="Helical" evidence="9">
    <location>
        <begin position="104"/>
        <end position="123"/>
    </location>
</feature>
<evidence type="ECO:0000313" key="11">
    <source>
        <dbReference type="Proteomes" id="UP000284676"/>
    </source>
</evidence>
<feature type="transmembrane region" description="Helical" evidence="9">
    <location>
        <begin position="374"/>
        <end position="403"/>
    </location>
</feature>
<keyword evidence="5 8" id="KW-0812">Transmembrane</keyword>
<feature type="transmembrane region" description="Helical" evidence="9">
    <location>
        <begin position="135"/>
        <end position="159"/>
    </location>
</feature>
<sequence length="433" mass="45872">MTNTLLEKVFKIEERKSSIKTEVIGGVTTFLAMAYIIFVNPAILSLAGMDKGALITVTCLATAIGTFLAAFIGNVPIAMAPGMGLNAFFTFTLVMGKGVPWQDALGVVFISGVFFFILAASGLREKLASAIPTPITIASTAGIGLFIAFIGLKNMGIIVADPATLVALGKFDLPVTLSILGLVLMAIFELKKVRGGILISIVIITVLGMILGLVELPKAIISMPPSIEPIAFKLNIFGAFKISLFGSIFSFMFIDLFDSLGFLIACFREIGLVDEKGKYKGLGRMMFADVSSTIIGACLGTSTVTTFGESAAGIAAGAKTGLASFVTAILFLLALLVTPLVGIVPMFAAAPSLVMVGVFMFKSVRDLDLSDIKIAVPAFVTIIFMPLTYSISIGLSFGFVSYIIMHAVAKEWNKINTVLWIIGALSLVNLIWR</sequence>
<dbReference type="InterPro" id="IPR045018">
    <property type="entry name" value="Azg-like"/>
</dbReference>
<dbReference type="InterPro" id="IPR026033">
    <property type="entry name" value="Azg-like_bact_archaea"/>
</dbReference>
<feature type="transmembrane region" description="Helical" evidence="9">
    <location>
        <begin position="171"/>
        <end position="188"/>
    </location>
</feature>
<evidence type="ECO:0000256" key="2">
    <source>
        <dbReference type="ARBA" id="ARBA00005697"/>
    </source>
</evidence>
<feature type="transmembrane region" description="Helical" evidence="9">
    <location>
        <begin position="415"/>
        <end position="432"/>
    </location>
</feature>
<evidence type="ECO:0000256" key="8">
    <source>
        <dbReference type="PIRNR" id="PIRNR005353"/>
    </source>
</evidence>
<evidence type="ECO:0000256" key="1">
    <source>
        <dbReference type="ARBA" id="ARBA00004651"/>
    </source>
</evidence>
<comment type="caution">
    <text evidence="10">The sequence shown here is derived from an EMBL/GenBank/DDBJ whole genome shotgun (WGS) entry which is preliminary data.</text>
</comment>
<evidence type="ECO:0000256" key="3">
    <source>
        <dbReference type="ARBA" id="ARBA00022448"/>
    </source>
</evidence>
<dbReference type="PANTHER" id="PTHR43337">
    <property type="entry name" value="XANTHINE/URACIL PERMEASE C887.17-RELATED"/>
    <property type="match status" value="1"/>
</dbReference>
<dbReference type="PIRSF" id="PIRSF005353">
    <property type="entry name" value="PbuG"/>
    <property type="match status" value="1"/>
</dbReference>
<proteinExistence type="inferred from homology"/>
<protein>
    <submittedName>
        <fullName evidence="10">NCS2 family permease</fullName>
    </submittedName>
</protein>
<evidence type="ECO:0000256" key="4">
    <source>
        <dbReference type="ARBA" id="ARBA00022475"/>
    </source>
</evidence>
<dbReference type="Pfam" id="PF00860">
    <property type="entry name" value="Xan_ur_permease"/>
    <property type="match status" value="1"/>
</dbReference>
<feature type="transmembrane region" description="Helical" evidence="9">
    <location>
        <begin position="242"/>
        <end position="265"/>
    </location>
</feature>
<feature type="transmembrane region" description="Helical" evidence="9">
    <location>
        <begin position="343"/>
        <end position="362"/>
    </location>
</feature>
<dbReference type="GO" id="GO:0005345">
    <property type="term" value="F:purine nucleobase transmembrane transporter activity"/>
    <property type="evidence" value="ECO:0007669"/>
    <property type="project" value="TreeGrafter"/>
</dbReference>
<gene>
    <name evidence="10" type="ORF">DW663_08540</name>
</gene>
<dbReference type="PANTHER" id="PTHR43337:SF1">
    <property type="entry name" value="XANTHINE_URACIL PERMEASE C887.17-RELATED"/>
    <property type="match status" value="1"/>
</dbReference>
<dbReference type="AlphaFoldDB" id="A0A414PS65"/>
<feature type="transmembrane region" description="Helical" evidence="9">
    <location>
        <begin position="314"/>
        <end position="336"/>
    </location>
</feature>
<feature type="transmembrane region" description="Helical" evidence="9">
    <location>
        <begin position="53"/>
        <end position="72"/>
    </location>
</feature>
<evidence type="ECO:0000256" key="6">
    <source>
        <dbReference type="ARBA" id="ARBA00022989"/>
    </source>
</evidence>
<keyword evidence="4 8" id="KW-1003">Cell membrane</keyword>
<feature type="transmembrane region" description="Helical" evidence="9">
    <location>
        <begin position="286"/>
        <end position="308"/>
    </location>
</feature>
<dbReference type="EMBL" id="QRHL01000015">
    <property type="protein sequence ID" value="RHF71383.1"/>
    <property type="molecule type" value="Genomic_DNA"/>
</dbReference>
<evidence type="ECO:0000256" key="9">
    <source>
        <dbReference type="SAM" id="Phobius"/>
    </source>
</evidence>
<dbReference type="GO" id="GO:0005886">
    <property type="term" value="C:plasma membrane"/>
    <property type="evidence" value="ECO:0007669"/>
    <property type="project" value="UniProtKB-SubCell"/>
</dbReference>
<name>A0A414PS65_FUSMR</name>
<keyword evidence="7 8" id="KW-0472">Membrane</keyword>
<reference evidence="10 11" key="1">
    <citation type="submission" date="2018-08" db="EMBL/GenBank/DDBJ databases">
        <title>A genome reference for cultivated species of the human gut microbiota.</title>
        <authorList>
            <person name="Zou Y."/>
            <person name="Xue W."/>
            <person name="Luo G."/>
        </authorList>
    </citation>
    <scope>NUCLEOTIDE SEQUENCE [LARGE SCALE GENOMIC DNA]</scope>
    <source>
        <strain evidence="10 11">AM25-1</strain>
    </source>
</reference>
<dbReference type="Proteomes" id="UP000284676">
    <property type="component" value="Unassembled WGS sequence"/>
</dbReference>
<keyword evidence="3 8" id="KW-0813">Transport</keyword>
<evidence type="ECO:0000256" key="7">
    <source>
        <dbReference type="ARBA" id="ARBA00023136"/>
    </source>
</evidence>
<evidence type="ECO:0000256" key="5">
    <source>
        <dbReference type="ARBA" id="ARBA00022692"/>
    </source>
</evidence>
<evidence type="ECO:0000313" key="10">
    <source>
        <dbReference type="EMBL" id="RHF71383.1"/>
    </source>
</evidence>
<feature type="transmembrane region" description="Helical" evidence="9">
    <location>
        <begin position="79"/>
        <end position="98"/>
    </location>
</feature>
<feature type="transmembrane region" description="Helical" evidence="9">
    <location>
        <begin position="195"/>
        <end position="214"/>
    </location>
</feature>
<accession>A0A414PS65</accession>
<comment type="subcellular location">
    <subcellularLocation>
        <location evidence="1 8">Cell membrane</location>
        <topology evidence="1 8">Multi-pass membrane protein</topology>
    </subcellularLocation>
</comment>
<organism evidence="10 11">
    <name type="scientific">Fusobacterium mortiferum</name>
    <dbReference type="NCBI Taxonomy" id="850"/>
    <lineage>
        <taxon>Bacteria</taxon>
        <taxon>Fusobacteriati</taxon>
        <taxon>Fusobacteriota</taxon>
        <taxon>Fusobacteriia</taxon>
        <taxon>Fusobacteriales</taxon>
        <taxon>Fusobacteriaceae</taxon>
        <taxon>Fusobacterium</taxon>
    </lineage>
</organism>
<keyword evidence="6 8" id="KW-1133">Transmembrane helix</keyword>